<evidence type="ECO:0008006" key="3">
    <source>
        <dbReference type="Google" id="ProtNLM"/>
    </source>
</evidence>
<accession>A0A846WXN3</accession>
<dbReference type="EMBL" id="JAAXOQ010000006">
    <property type="protein sequence ID" value="NKY17967.1"/>
    <property type="molecule type" value="Genomic_DNA"/>
</dbReference>
<evidence type="ECO:0000313" key="1">
    <source>
        <dbReference type="EMBL" id="NKY17967.1"/>
    </source>
</evidence>
<proteinExistence type="predicted"/>
<dbReference type="RefSeq" id="WP_168545042.1">
    <property type="nucleotide sequence ID" value="NZ_BAAAKS010000040.1"/>
</dbReference>
<reference evidence="1 2" key="1">
    <citation type="submission" date="2020-04" db="EMBL/GenBank/DDBJ databases">
        <title>MicrobeNet Type strains.</title>
        <authorList>
            <person name="Nicholson A.C."/>
        </authorList>
    </citation>
    <scope>NUCLEOTIDE SEQUENCE [LARGE SCALE GENOMIC DNA]</scope>
    <source>
        <strain evidence="1 2">DSM 44113</strain>
    </source>
</reference>
<dbReference type="AlphaFoldDB" id="A0A846WXN3"/>
<organism evidence="1 2">
    <name type="scientific">Tsukamurella spumae</name>
    <dbReference type="NCBI Taxonomy" id="44753"/>
    <lineage>
        <taxon>Bacteria</taxon>
        <taxon>Bacillati</taxon>
        <taxon>Actinomycetota</taxon>
        <taxon>Actinomycetes</taxon>
        <taxon>Mycobacteriales</taxon>
        <taxon>Tsukamurellaceae</taxon>
        <taxon>Tsukamurella</taxon>
    </lineage>
</organism>
<protein>
    <recommendedName>
        <fullName evidence="3">DUF3298 domain-containing protein</fullName>
    </recommendedName>
</protein>
<evidence type="ECO:0000313" key="2">
    <source>
        <dbReference type="Proteomes" id="UP000582646"/>
    </source>
</evidence>
<gene>
    <name evidence="1" type="ORF">HF999_06255</name>
</gene>
<comment type="caution">
    <text evidence="1">The sequence shown here is derived from an EMBL/GenBank/DDBJ whole genome shotgun (WGS) entry which is preliminary data.</text>
</comment>
<keyword evidence="2" id="KW-1185">Reference proteome</keyword>
<sequence>MVAGLFTDSTDGLNKLASLVKSSTAAPGGFAPFIDDPARDMANWVPSPEGLTVYAGVSHASGDYYPITVPWAQLKEVVAPAMWPVITS</sequence>
<dbReference type="Proteomes" id="UP000582646">
    <property type="component" value="Unassembled WGS sequence"/>
</dbReference>
<name>A0A846WXN3_9ACTN</name>